<organism evidence="1 2">
    <name type="scientific">Pedobacter chinensis</name>
    <dbReference type="NCBI Taxonomy" id="2282421"/>
    <lineage>
        <taxon>Bacteria</taxon>
        <taxon>Pseudomonadati</taxon>
        <taxon>Bacteroidota</taxon>
        <taxon>Sphingobacteriia</taxon>
        <taxon>Sphingobacteriales</taxon>
        <taxon>Sphingobacteriaceae</taxon>
        <taxon>Pedobacter</taxon>
    </lineage>
</organism>
<protein>
    <submittedName>
        <fullName evidence="1">Sigma-70 family RNA polymerase sigma factor</fullName>
    </submittedName>
</protein>
<keyword evidence="2" id="KW-1185">Reference proteome</keyword>
<accession>A0A369PPC6</accession>
<dbReference type="SUPFAM" id="SSF88659">
    <property type="entry name" value="Sigma3 and sigma4 domains of RNA polymerase sigma factors"/>
    <property type="match status" value="1"/>
</dbReference>
<proteinExistence type="predicted"/>
<dbReference type="EMBL" id="QPKV01000013">
    <property type="protein sequence ID" value="RDC54461.1"/>
    <property type="molecule type" value="Genomic_DNA"/>
</dbReference>
<evidence type="ECO:0000313" key="2">
    <source>
        <dbReference type="Proteomes" id="UP000253961"/>
    </source>
</evidence>
<dbReference type="Proteomes" id="UP000253961">
    <property type="component" value="Unassembled WGS sequence"/>
</dbReference>
<gene>
    <name evidence="1" type="ORF">DU508_21050</name>
</gene>
<dbReference type="InterPro" id="IPR036388">
    <property type="entry name" value="WH-like_DNA-bd_sf"/>
</dbReference>
<dbReference type="RefSeq" id="WP_115404641.1">
    <property type="nucleotide sequence ID" value="NZ_QPKV01000013.1"/>
</dbReference>
<dbReference type="OrthoDB" id="796306at2"/>
<dbReference type="InterPro" id="IPR013324">
    <property type="entry name" value="RNA_pol_sigma_r3/r4-like"/>
</dbReference>
<dbReference type="Gene3D" id="1.10.10.10">
    <property type="entry name" value="Winged helix-like DNA-binding domain superfamily/Winged helix DNA-binding domain"/>
    <property type="match status" value="1"/>
</dbReference>
<sequence length="151" mass="17481">MSEVVLNIPHGSRKDIRLLYDKYAGMLLGFIRGTVQDHKRSEEYLVKIISAFASETKSSSASWLELRQYAQRKLIELAHINHEHNNGKLNNNEQANNYLNLLDHDERIVFQAVYYQKKSLSQLADLLNRNENTLRGQLKSSIDKIRKARGN</sequence>
<reference evidence="1 2" key="1">
    <citation type="submission" date="2018-07" db="EMBL/GenBank/DDBJ databases">
        <title>Pedobacter sp. nov., isolated from soil.</title>
        <authorList>
            <person name="Zhou L.Y."/>
            <person name="Du Z.J."/>
        </authorList>
    </citation>
    <scope>NUCLEOTIDE SEQUENCE [LARGE SCALE GENOMIC DNA]</scope>
    <source>
        <strain evidence="1 2">JDX94</strain>
    </source>
</reference>
<comment type="caution">
    <text evidence="1">The sequence shown here is derived from an EMBL/GenBank/DDBJ whole genome shotgun (WGS) entry which is preliminary data.</text>
</comment>
<evidence type="ECO:0000313" key="1">
    <source>
        <dbReference type="EMBL" id="RDC54461.1"/>
    </source>
</evidence>
<name>A0A369PPC6_9SPHI</name>
<dbReference type="AlphaFoldDB" id="A0A369PPC6"/>